<reference evidence="1 2" key="1">
    <citation type="submission" date="2018-05" db="EMBL/GenBank/DDBJ databases">
        <title>Paenibacillus flagellatus sp. nov., isolated from selenium mineral soil.</title>
        <authorList>
            <person name="Dai X."/>
        </authorList>
    </citation>
    <scope>NUCLEOTIDE SEQUENCE [LARGE SCALE GENOMIC DNA]</scope>
    <source>
        <strain evidence="1 2">DXL2</strain>
    </source>
</reference>
<accession>A0A2V5KG90</accession>
<gene>
    <name evidence="1" type="ORF">DLM86_02305</name>
</gene>
<evidence type="ECO:0000313" key="1">
    <source>
        <dbReference type="EMBL" id="PYI57293.1"/>
    </source>
</evidence>
<name>A0A2V5KG90_9BACL</name>
<dbReference type="AlphaFoldDB" id="A0A2V5KG90"/>
<protein>
    <recommendedName>
        <fullName evidence="3">DUF4872 domain-containing protein</fullName>
    </recommendedName>
</protein>
<proteinExistence type="predicted"/>
<dbReference type="EMBL" id="QJVJ01000001">
    <property type="protein sequence ID" value="PYI57293.1"/>
    <property type="molecule type" value="Genomic_DNA"/>
</dbReference>
<sequence>MTWCTPAQAIHAALQYPDEKRYSLTEIMGYTSHAFRLKIGIPAADVGGPCGYDWPVLLPRMMNVLGYGTKTYGGPTLTPPSAEELTEALEAVQRSIDRGIPAIAWDLFVAEFGIIYGYDDDQQLLSARDPAKDGTLPYAKLGRGQVSELFVLTIEPSLERPDRHSLLRGALKLAIEHARMEEINSIPQPGVYKNGLDAYDAWIQTFKDRTADPFGNAYCAKCYWDARVYAARFLRELDRTWAGDGALEQEIRRLSAQAAGHYEEVEAALRPFAEQFPFPQGGSPNDPEVAEASARMLERARAAEMQGVEALERMAAVLEADG</sequence>
<evidence type="ECO:0008006" key="3">
    <source>
        <dbReference type="Google" id="ProtNLM"/>
    </source>
</evidence>
<organism evidence="1 2">
    <name type="scientific">Paenibacillus flagellatus</name>
    <dbReference type="NCBI Taxonomy" id="2211139"/>
    <lineage>
        <taxon>Bacteria</taxon>
        <taxon>Bacillati</taxon>
        <taxon>Bacillota</taxon>
        <taxon>Bacilli</taxon>
        <taxon>Bacillales</taxon>
        <taxon>Paenibacillaceae</taxon>
        <taxon>Paenibacillus</taxon>
    </lineage>
</organism>
<comment type="caution">
    <text evidence="1">The sequence shown here is derived from an EMBL/GenBank/DDBJ whole genome shotgun (WGS) entry which is preliminary data.</text>
</comment>
<evidence type="ECO:0000313" key="2">
    <source>
        <dbReference type="Proteomes" id="UP000247476"/>
    </source>
</evidence>
<keyword evidence="2" id="KW-1185">Reference proteome</keyword>
<dbReference type="Proteomes" id="UP000247476">
    <property type="component" value="Unassembled WGS sequence"/>
</dbReference>